<evidence type="ECO:0000256" key="1">
    <source>
        <dbReference type="SAM" id="Phobius"/>
    </source>
</evidence>
<keyword evidence="3" id="KW-1185">Reference proteome</keyword>
<dbReference type="RefSeq" id="WP_132685711.1">
    <property type="nucleotide sequence ID" value="NZ_SMLA01000055.1"/>
</dbReference>
<dbReference type="EMBL" id="SMLA01000055">
    <property type="protein sequence ID" value="TDD83248.1"/>
    <property type="molecule type" value="Genomic_DNA"/>
</dbReference>
<organism evidence="2 3">
    <name type="scientific">Saccharopolyspora karakumensis</name>
    <dbReference type="NCBI Taxonomy" id="2530386"/>
    <lineage>
        <taxon>Bacteria</taxon>
        <taxon>Bacillati</taxon>
        <taxon>Actinomycetota</taxon>
        <taxon>Actinomycetes</taxon>
        <taxon>Pseudonocardiales</taxon>
        <taxon>Pseudonocardiaceae</taxon>
        <taxon>Saccharopolyspora</taxon>
    </lineage>
</organism>
<comment type="caution">
    <text evidence="2">The sequence shown here is derived from an EMBL/GenBank/DDBJ whole genome shotgun (WGS) entry which is preliminary data.</text>
</comment>
<accession>A0A4R5BA52</accession>
<protein>
    <submittedName>
        <fullName evidence="2">Uncharacterized protein</fullName>
    </submittedName>
</protein>
<dbReference type="AlphaFoldDB" id="A0A4R5BA52"/>
<reference evidence="2 3" key="1">
    <citation type="submission" date="2019-03" db="EMBL/GenBank/DDBJ databases">
        <title>Draft genome sequences of novel Actinobacteria.</title>
        <authorList>
            <person name="Sahin N."/>
            <person name="Ay H."/>
            <person name="Saygin H."/>
        </authorList>
    </citation>
    <scope>NUCLEOTIDE SEQUENCE [LARGE SCALE GENOMIC DNA]</scope>
    <source>
        <strain evidence="2 3">5K548</strain>
    </source>
</reference>
<proteinExistence type="predicted"/>
<keyword evidence="1" id="KW-1133">Transmembrane helix</keyword>
<dbReference type="Proteomes" id="UP000294723">
    <property type="component" value="Unassembled WGS sequence"/>
</dbReference>
<keyword evidence="1" id="KW-0472">Membrane</keyword>
<evidence type="ECO:0000313" key="3">
    <source>
        <dbReference type="Proteomes" id="UP000294723"/>
    </source>
</evidence>
<evidence type="ECO:0000313" key="2">
    <source>
        <dbReference type="EMBL" id="TDD83248.1"/>
    </source>
</evidence>
<sequence length="125" mass="13708">MSSLLDGVSVALIAYFPSTMNWSFALQISFRKDRAAGLRTKPNPARNPTIWWTGSPANEHEHAGGDDIDGFLPVLSAIGVRAPNTAAMRVFRFDARALFTYRCAVARFVIVTADECVDLSEEMIG</sequence>
<gene>
    <name evidence="2" type="ORF">E1202_25710</name>
</gene>
<feature type="transmembrane region" description="Helical" evidence="1">
    <location>
        <begin position="12"/>
        <end position="30"/>
    </location>
</feature>
<name>A0A4R5BA52_9PSEU</name>
<keyword evidence="1" id="KW-0812">Transmembrane</keyword>